<dbReference type="Proteomes" id="UP000023435">
    <property type="component" value="Unassembled WGS sequence"/>
</dbReference>
<reference evidence="1 2" key="1">
    <citation type="journal article" date="2014" name="Genome Announc.">
        <title>Draft Genome Sequence of Lysobacter capsici AZ78, a Bacterium Antagonistic to Plant-Pathogenic Oomycetes.</title>
        <authorList>
            <person name="Puopolo G."/>
            <person name="Sonego P."/>
            <person name="Engelen K."/>
            <person name="Pertot I."/>
        </authorList>
    </citation>
    <scope>NUCLEOTIDE SEQUENCE [LARGE SCALE GENOMIC DNA]</scope>
    <source>
        <strain evidence="1 2">AZ78</strain>
    </source>
</reference>
<evidence type="ECO:0000313" key="1">
    <source>
        <dbReference type="EMBL" id="KWS02206.1"/>
    </source>
</evidence>
<keyword evidence="2" id="KW-1185">Reference proteome</keyword>
<dbReference type="EMBL" id="JAJA02000003">
    <property type="protein sequence ID" value="KWS02206.1"/>
    <property type="molecule type" value="Genomic_DNA"/>
</dbReference>
<gene>
    <name evidence="1" type="ORF">AZ78_5339</name>
</gene>
<evidence type="ECO:0000313" key="2">
    <source>
        <dbReference type="Proteomes" id="UP000023435"/>
    </source>
</evidence>
<protein>
    <submittedName>
        <fullName evidence="1">Uncharacterized protein</fullName>
    </submittedName>
</protein>
<sequence length="38" mass="4500">MPLWRGRGSRRSYRVAMQILLGLEVAQFIQRCEATYSR</sequence>
<dbReference type="AlphaFoldDB" id="A0A125TZX2"/>
<name>A0A125TZX2_9GAMM</name>
<organism evidence="1 2">
    <name type="scientific">Lysobacter capsici AZ78</name>
    <dbReference type="NCBI Taxonomy" id="1444315"/>
    <lineage>
        <taxon>Bacteria</taxon>
        <taxon>Pseudomonadati</taxon>
        <taxon>Pseudomonadota</taxon>
        <taxon>Gammaproteobacteria</taxon>
        <taxon>Lysobacterales</taxon>
        <taxon>Lysobacteraceae</taxon>
        <taxon>Lysobacter</taxon>
    </lineage>
</organism>
<accession>A0A125TZX2</accession>
<comment type="caution">
    <text evidence="1">The sequence shown here is derived from an EMBL/GenBank/DDBJ whole genome shotgun (WGS) entry which is preliminary data.</text>
</comment>
<proteinExistence type="predicted"/>